<feature type="region of interest" description="Disordered" evidence="1">
    <location>
        <begin position="1"/>
        <end position="40"/>
    </location>
</feature>
<evidence type="ECO:0000256" key="1">
    <source>
        <dbReference type="SAM" id="MobiDB-lite"/>
    </source>
</evidence>
<dbReference type="Proteomes" id="UP000037696">
    <property type="component" value="Unassembled WGS sequence"/>
</dbReference>
<dbReference type="AlphaFoldDB" id="A0A0M8NUL2"/>
<reference evidence="2 3" key="1">
    <citation type="submission" date="2015-08" db="EMBL/GenBank/DDBJ databases">
        <title>Genome sequencing of Penicillium nordicum.</title>
        <authorList>
            <person name="Nguyen H.D."/>
            <person name="Seifert K.A."/>
        </authorList>
    </citation>
    <scope>NUCLEOTIDE SEQUENCE [LARGE SCALE GENOMIC DNA]</scope>
    <source>
        <strain evidence="2 3">DAOMC 185683</strain>
    </source>
</reference>
<keyword evidence="3" id="KW-1185">Reference proteome</keyword>
<protein>
    <submittedName>
        <fullName evidence="2">Uncharacterized protein</fullName>
    </submittedName>
</protein>
<gene>
    <name evidence="2" type="ORF">ACN38_g11615</name>
</gene>
<feature type="non-terminal residue" evidence="2">
    <location>
        <position position="75"/>
    </location>
</feature>
<name>A0A0M8NUL2_9EURO</name>
<organism evidence="2 3">
    <name type="scientific">Penicillium nordicum</name>
    <dbReference type="NCBI Taxonomy" id="229535"/>
    <lineage>
        <taxon>Eukaryota</taxon>
        <taxon>Fungi</taxon>
        <taxon>Dikarya</taxon>
        <taxon>Ascomycota</taxon>
        <taxon>Pezizomycotina</taxon>
        <taxon>Eurotiomycetes</taxon>
        <taxon>Eurotiomycetidae</taxon>
        <taxon>Eurotiales</taxon>
        <taxon>Aspergillaceae</taxon>
        <taxon>Penicillium</taxon>
    </lineage>
</organism>
<sequence length="75" mass="8403">MSWSGSCKHWRNANIEPGRNPLPEISAGDKPTMKGLQEGKDQSAKGIYNTDYYCEAIATSTAYVFKLNYEPLFIV</sequence>
<evidence type="ECO:0000313" key="3">
    <source>
        <dbReference type="Proteomes" id="UP000037696"/>
    </source>
</evidence>
<dbReference type="EMBL" id="LHQQ01000308">
    <property type="protein sequence ID" value="KOS37597.1"/>
    <property type="molecule type" value="Genomic_DNA"/>
</dbReference>
<comment type="caution">
    <text evidence="2">The sequence shown here is derived from an EMBL/GenBank/DDBJ whole genome shotgun (WGS) entry which is preliminary data.</text>
</comment>
<accession>A0A0M8NUL2</accession>
<proteinExistence type="predicted"/>
<evidence type="ECO:0000313" key="2">
    <source>
        <dbReference type="EMBL" id="KOS37597.1"/>
    </source>
</evidence>